<proteinExistence type="predicted"/>
<organism evidence="3">
    <name type="scientific">freshwater metagenome</name>
    <dbReference type="NCBI Taxonomy" id="449393"/>
    <lineage>
        <taxon>unclassified sequences</taxon>
        <taxon>metagenomes</taxon>
        <taxon>ecological metagenomes</taxon>
    </lineage>
</organism>
<dbReference type="EMBL" id="CAEZWV010000002">
    <property type="protein sequence ID" value="CAB4661169.1"/>
    <property type="molecule type" value="Genomic_DNA"/>
</dbReference>
<dbReference type="Gene3D" id="3.40.50.2300">
    <property type="match status" value="1"/>
</dbReference>
<feature type="domain" description="Phosphotyrosine protein phosphatase I" evidence="2">
    <location>
        <begin position="2"/>
        <end position="127"/>
    </location>
</feature>
<evidence type="ECO:0000313" key="4">
    <source>
        <dbReference type="EMBL" id="CAB4661169.1"/>
    </source>
</evidence>
<evidence type="ECO:0000313" key="3">
    <source>
        <dbReference type="EMBL" id="CAB4642213.1"/>
    </source>
</evidence>
<dbReference type="SMART" id="SM00226">
    <property type="entry name" value="LMWPc"/>
    <property type="match status" value="1"/>
</dbReference>
<dbReference type="CDD" id="cd16345">
    <property type="entry name" value="LMWP_ArsC"/>
    <property type="match status" value="1"/>
</dbReference>
<dbReference type="PANTHER" id="PTHR43428">
    <property type="entry name" value="ARSENATE REDUCTASE"/>
    <property type="match status" value="1"/>
</dbReference>
<dbReference type="SUPFAM" id="SSF52788">
    <property type="entry name" value="Phosphotyrosine protein phosphatases I"/>
    <property type="match status" value="1"/>
</dbReference>
<sequence length="128" mass="13973">MPGVLFLCIHNAGRSQMAAGFARSLSGDKVLILSGGSEPAEHVNPVAIEVMNEVGIDIAGYVPQKFNDELLKSVDVIVTMGCGDTCPYIPGKKYIDWPLDDPKGQPLDVVRRIRDEIRSHVEELLSQL</sequence>
<dbReference type="PANTHER" id="PTHR43428:SF1">
    <property type="entry name" value="ARSENATE REDUCTASE"/>
    <property type="match status" value="1"/>
</dbReference>
<keyword evidence="1" id="KW-0059">Arsenical resistance</keyword>
<reference evidence="3" key="1">
    <citation type="submission" date="2020-05" db="EMBL/GenBank/DDBJ databases">
        <authorList>
            <person name="Chiriac C."/>
            <person name="Salcher M."/>
            <person name="Ghai R."/>
            <person name="Kavagutti S V."/>
        </authorList>
    </citation>
    <scope>NUCLEOTIDE SEQUENCE</scope>
</reference>
<dbReference type="AlphaFoldDB" id="A0A6J6K1H8"/>
<dbReference type="GO" id="GO:0046685">
    <property type="term" value="P:response to arsenic-containing substance"/>
    <property type="evidence" value="ECO:0007669"/>
    <property type="project" value="UniProtKB-KW"/>
</dbReference>
<dbReference type="InterPro" id="IPR036196">
    <property type="entry name" value="Ptyr_pPase_sf"/>
</dbReference>
<dbReference type="InterPro" id="IPR023485">
    <property type="entry name" value="Ptyr_pPase"/>
</dbReference>
<dbReference type="Pfam" id="PF01451">
    <property type="entry name" value="LMWPc"/>
    <property type="match status" value="1"/>
</dbReference>
<evidence type="ECO:0000256" key="1">
    <source>
        <dbReference type="ARBA" id="ARBA00022849"/>
    </source>
</evidence>
<protein>
    <submittedName>
        <fullName evidence="3">Unannotated protein</fullName>
    </submittedName>
</protein>
<dbReference type="EMBL" id="CAEZVQ010000173">
    <property type="protein sequence ID" value="CAB4642213.1"/>
    <property type="molecule type" value="Genomic_DNA"/>
</dbReference>
<evidence type="ECO:0000259" key="2">
    <source>
        <dbReference type="SMART" id="SM00226"/>
    </source>
</evidence>
<gene>
    <name evidence="3" type="ORF">UFOPK2086_01095</name>
    <name evidence="4" type="ORF">UFOPK2295_00183</name>
</gene>
<accession>A0A6J6K1H8</accession>
<name>A0A6J6K1H8_9ZZZZ</name>